<protein>
    <recommendedName>
        <fullName evidence="6">DUF632 domain-containing protein</fullName>
    </recommendedName>
</protein>
<name>A0A9W8CEG3_9POAL</name>
<dbReference type="Proteomes" id="UP001164776">
    <property type="component" value="Unassembled WGS sequence"/>
</dbReference>
<sequence length="649" mass="71006">MGCGHSKPKLPRGGVRASAAVALCRDSCALLAEAIARRYALADAHRAYAASPSATGAALHDFLRAVHDAAPLPLPAAGPDDAPHGGDDAVIAPAPIPVAPHAEAADDDDDDGHIHFCSDADEASDDGGGRGISPTTAEQMAASPRPQAPQMAVPYTPQAAAAPYGSGYPPRQVPAPYIFDYPAPYGYSPVPGPAYGYGSGYEADMGGGFGRSSYDVSYTQSHPPPPLVSYHQGQSDAIPSSHSHYEGYPPYQYHSQPLQQAEGWPPVSASSSGQLPPPSSAMESAWGFLYPFEALEGYYQDHPAAPVAQSSNDIRDKDQEMPELEEDEEIPELEDEECTSSTTLSEDKEDQHIEFKESSSDAASNSNGSCTVHGNGVEGDNNAAREELEEHSGVAEAEPPFSVAHEKMYDNDIEVVQEIKLQFEHASKSAGDVCKMLEVGKMPHSEKNSGLKVFSMMICVVPSKHKKFLKFEEEKAMECGNLSSSLQQLYCWEKKLLQEVKCTERMRVIHEQKRKTLKKLYNGGAEAYKLEEVEVSIKKLLSRIDVAVRIVNTISNKINKLRDEELWPQTHELIRGFMQMWDVMSKCHHIQCHAMSQAKNIDSAMAAAKFREAHMHLLKRLEFQLLDMTTSFAAWFRAQKIYAITLNSK</sequence>
<feature type="compositionally biased region" description="Acidic residues" evidence="1">
    <location>
        <begin position="321"/>
        <end position="338"/>
    </location>
</feature>
<dbReference type="Pfam" id="PF04783">
    <property type="entry name" value="DUF630"/>
    <property type="match status" value="1"/>
</dbReference>
<feature type="domain" description="DUF632" evidence="2">
    <location>
        <begin position="414"/>
        <end position="648"/>
    </location>
</feature>
<evidence type="ECO:0000259" key="2">
    <source>
        <dbReference type="Pfam" id="PF04782"/>
    </source>
</evidence>
<feature type="compositionally biased region" description="Low complexity" evidence="1">
    <location>
        <begin position="360"/>
        <end position="369"/>
    </location>
</feature>
<dbReference type="Pfam" id="PF04782">
    <property type="entry name" value="DUF632"/>
    <property type="match status" value="1"/>
</dbReference>
<feature type="compositionally biased region" description="Basic and acidic residues" evidence="1">
    <location>
        <begin position="345"/>
        <end position="359"/>
    </location>
</feature>
<dbReference type="PANTHER" id="PTHR21450">
    <property type="entry name" value="PROTEIN ALTERED PHOSPHATE STARVATION RESPONSE 1"/>
    <property type="match status" value="1"/>
</dbReference>
<feature type="region of interest" description="Disordered" evidence="1">
    <location>
        <begin position="100"/>
        <end position="151"/>
    </location>
</feature>
<evidence type="ECO:0000313" key="5">
    <source>
        <dbReference type="Proteomes" id="UP001164776"/>
    </source>
</evidence>
<organism evidence="4 5">
    <name type="scientific">Paspalum vaginatum</name>
    <name type="common">seashore paspalum</name>
    <dbReference type="NCBI Taxonomy" id="158149"/>
    <lineage>
        <taxon>Eukaryota</taxon>
        <taxon>Viridiplantae</taxon>
        <taxon>Streptophyta</taxon>
        <taxon>Embryophyta</taxon>
        <taxon>Tracheophyta</taxon>
        <taxon>Spermatophyta</taxon>
        <taxon>Magnoliopsida</taxon>
        <taxon>Liliopsida</taxon>
        <taxon>Poales</taxon>
        <taxon>Poaceae</taxon>
        <taxon>PACMAD clade</taxon>
        <taxon>Panicoideae</taxon>
        <taxon>Andropogonodae</taxon>
        <taxon>Paspaleae</taxon>
        <taxon>Paspalinae</taxon>
        <taxon>Paspalum</taxon>
    </lineage>
</organism>
<gene>
    <name evidence="4" type="ORF">BS78_K039600</name>
</gene>
<evidence type="ECO:0008006" key="6">
    <source>
        <dbReference type="Google" id="ProtNLM"/>
    </source>
</evidence>
<reference evidence="4 5" key="1">
    <citation type="submission" date="2022-10" db="EMBL/GenBank/DDBJ databases">
        <title>WGS assembly of Paspalum vaginatum 540-79.</title>
        <authorList>
            <person name="Sun G."/>
            <person name="Wase N."/>
            <person name="Shu S."/>
            <person name="Jenkins J."/>
            <person name="Zhou B."/>
            <person name="Torres-Rodriguez J."/>
            <person name="Chen C."/>
            <person name="Sandor L."/>
            <person name="Plott C."/>
            <person name="Yoshinga Y."/>
            <person name="Daum C."/>
            <person name="Qi P."/>
            <person name="Barry K."/>
            <person name="Lipzen A."/>
            <person name="Berry L."/>
            <person name="Pedersen C."/>
            <person name="Gottilla T."/>
            <person name="Foltz A."/>
            <person name="Yu H."/>
            <person name="O'Malley R."/>
            <person name="Zhang C."/>
            <person name="Devos K."/>
            <person name="Sigmon B."/>
            <person name="Yu B."/>
            <person name="Obata T."/>
            <person name="Schmutz J."/>
            <person name="Schnable J."/>
        </authorList>
    </citation>
    <scope>NUCLEOTIDE SEQUENCE [LARGE SCALE GENOMIC DNA]</scope>
    <source>
        <strain evidence="5">cv. 540-79</strain>
    </source>
</reference>
<accession>A0A9W8CEG3</accession>
<feature type="region of interest" description="Disordered" evidence="1">
    <location>
        <begin position="319"/>
        <end position="380"/>
    </location>
</feature>
<keyword evidence="5" id="KW-1185">Reference proteome</keyword>
<evidence type="ECO:0000313" key="4">
    <source>
        <dbReference type="EMBL" id="KAJ1256389.1"/>
    </source>
</evidence>
<dbReference type="OrthoDB" id="658187at2759"/>
<evidence type="ECO:0000259" key="3">
    <source>
        <dbReference type="Pfam" id="PF04783"/>
    </source>
</evidence>
<dbReference type="InterPro" id="IPR006867">
    <property type="entry name" value="DUF632"/>
</dbReference>
<proteinExistence type="predicted"/>
<feature type="compositionally biased region" description="Polar residues" evidence="1">
    <location>
        <begin position="231"/>
        <end position="242"/>
    </location>
</feature>
<feature type="domain" description="DUF630" evidence="3">
    <location>
        <begin position="1"/>
        <end position="64"/>
    </location>
</feature>
<comment type="caution">
    <text evidence="4">The sequence shown here is derived from an EMBL/GenBank/DDBJ whole genome shotgun (WGS) entry which is preliminary data.</text>
</comment>
<evidence type="ECO:0000256" key="1">
    <source>
        <dbReference type="SAM" id="MobiDB-lite"/>
    </source>
</evidence>
<dbReference type="EMBL" id="MU629524">
    <property type="protein sequence ID" value="KAJ1256389.1"/>
    <property type="molecule type" value="Genomic_DNA"/>
</dbReference>
<dbReference type="AlphaFoldDB" id="A0A9W8CEG3"/>
<feature type="region of interest" description="Disordered" evidence="1">
    <location>
        <begin position="216"/>
        <end position="280"/>
    </location>
</feature>
<dbReference type="InterPro" id="IPR006868">
    <property type="entry name" value="DUF630"/>
</dbReference>
<dbReference type="PANTHER" id="PTHR21450:SF48">
    <property type="entry name" value="OS08G0551200 PROTEIN"/>
    <property type="match status" value="1"/>
</dbReference>